<organism evidence="2 3">
    <name type="scientific">Ascobolus immersus RN42</name>
    <dbReference type="NCBI Taxonomy" id="1160509"/>
    <lineage>
        <taxon>Eukaryota</taxon>
        <taxon>Fungi</taxon>
        <taxon>Dikarya</taxon>
        <taxon>Ascomycota</taxon>
        <taxon>Pezizomycotina</taxon>
        <taxon>Pezizomycetes</taxon>
        <taxon>Pezizales</taxon>
        <taxon>Ascobolaceae</taxon>
        <taxon>Ascobolus</taxon>
    </lineage>
</organism>
<accession>A0A3N4HYB4</accession>
<gene>
    <name evidence="2" type="ORF">BJ508DRAFT_332820</name>
</gene>
<proteinExistence type="predicted"/>
<feature type="compositionally biased region" description="Polar residues" evidence="1">
    <location>
        <begin position="99"/>
        <end position="109"/>
    </location>
</feature>
<feature type="region of interest" description="Disordered" evidence="1">
    <location>
        <begin position="1"/>
        <end position="109"/>
    </location>
</feature>
<protein>
    <submittedName>
        <fullName evidence="2">Uncharacterized protein</fullName>
    </submittedName>
</protein>
<name>A0A3N4HYB4_ASCIM</name>
<keyword evidence="3" id="KW-1185">Reference proteome</keyword>
<evidence type="ECO:0000313" key="2">
    <source>
        <dbReference type="EMBL" id="RPA74674.1"/>
    </source>
</evidence>
<feature type="compositionally biased region" description="Low complexity" evidence="1">
    <location>
        <begin position="140"/>
        <end position="152"/>
    </location>
</feature>
<reference evidence="2 3" key="1">
    <citation type="journal article" date="2018" name="Nat. Ecol. Evol.">
        <title>Pezizomycetes genomes reveal the molecular basis of ectomycorrhizal truffle lifestyle.</title>
        <authorList>
            <person name="Murat C."/>
            <person name="Payen T."/>
            <person name="Noel B."/>
            <person name="Kuo A."/>
            <person name="Morin E."/>
            <person name="Chen J."/>
            <person name="Kohler A."/>
            <person name="Krizsan K."/>
            <person name="Balestrini R."/>
            <person name="Da Silva C."/>
            <person name="Montanini B."/>
            <person name="Hainaut M."/>
            <person name="Levati E."/>
            <person name="Barry K.W."/>
            <person name="Belfiori B."/>
            <person name="Cichocki N."/>
            <person name="Clum A."/>
            <person name="Dockter R.B."/>
            <person name="Fauchery L."/>
            <person name="Guy J."/>
            <person name="Iotti M."/>
            <person name="Le Tacon F."/>
            <person name="Lindquist E.A."/>
            <person name="Lipzen A."/>
            <person name="Malagnac F."/>
            <person name="Mello A."/>
            <person name="Molinier V."/>
            <person name="Miyauchi S."/>
            <person name="Poulain J."/>
            <person name="Riccioni C."/>
            <person name="Rubini A."/>
            <person name="Sitrit Y."/>
            <person name="Splivallo R."/>
            <person name="Traeger S."/>
            <person name="Wang M."/>
            <person name="Zifcakova L."/>
            <person name="Wipf D."/>
            <person name="Zambonelli A."/>
            <person name="Paolocci F."/>
            <person name="Nowrousian M."/>
            <person name="Ottonello S."/>
            <person name="Baldrian P."/>
            <person name="Spatafora J.W."/>
            <person name="Henrissat B."/>
            <person name="Nagy L.G."/>
            <person name="Aury J.M."/>
            <person name="Wincker P."/>
            <person name="Grigoriev I.V."/>
            <person name="Bonfante P."/>
            <person name="Martin F.M."/>
        </authorList>
    </citation>
    <scope>NUCLEOTIDE SEQUENCE [LARGE SCALE GENOMIC DNA]</scope>
    <source>
        <strain evidence="2 3">RN42</strain>
    </source>
</reference>
<dbReference type="EMBL" id="ML119783">
    <property type="protein sequence ID" value="RPA74674.1"/>
    <property type="molecule type" value="Genomic_DNA"/>
</dbReference>
<dbReference type="AlphaFoldDB" id="A0A3N4HYB4"/>
<feature type="compositionally biased region" description="Polar residues" evidence="1">
    <location>
        <begin position="64"/>
        <end position="74"/>
    </location>
</feature>
<evidence type="ECO:0000313" key="3">
    <source>
        <dbReference type="Proteomes" id="UP000275078"/>
    </source>
</evidence>
<dbReference type="Proteomes" id="UP000275078">
    <property type="component" value="Unassembled WGS sequence"/>
</dbReference>
<evidence type="ECO:0000256" key="1">
    <source>
        <dbReference type="SAM" id="MobiDB-lite"/>
    </source>
</evidence>
<sequence length="380" mass="43160">MRPGRRDIPAQPMPNPALQIGNAFAHQRSFTDTKKPIDVTQKFSNPSKTVSSEAETHTGETFAPKNSKQGNTPLPSFELSHPESPQTAKHKWKKPQPVRQGTTSSRQCQQRLALRSLSTERLALHKTVSMAHSNKVYLPSTLHNSSSESNSSSHHHATSSPPAPPSPERTKVRLRSCSLLAKISRLSLQTMYQSLNIPEPNLPTATTGIASTPYLTILPLTLYRALPNFLHVQPGRQNGHQAFFKSFFRRQERLGRGFKSYEDCSRFVEDYIRHYRENLKPAYELARSEESDVGYEAKANQARLLGSFWIDVLELLGSLEQIVLKVRDMRDRVEPGWEEWTEDDERGQWLVEAQLAMLMGSLKRGLMENELRFRSIAARF</sequence>
<feature type="region of interest" description="Disordered" evidence="1">
    <location>
        <begin position="140"/>
        <end position="172"/>
    </location>
</feature>
<feature type="compositionally biased region" description="Polar residues" evidence="1">
    <location>
        <begin position="41"/>
        <end position="53"/>
    </location>
</feature>